<dbReference type="Proteomes" id="UP001431019">
    <property type="component" value="Unassembled WGS sequence"/>
</dbReference>
<evidence type="ECO:0000256" key="7">
    <source>
        <dbReference type="ARBA" id="ARBA00023136"/>
    </source>
</evidence>
<evidence type="ECO:0000313" key="10">
    <source>
        <dbReference type="EMBL" id="MCC8395182.1"/>
    </source>
</evidence>
<dbReference type="PANTHER" id="PTHR21716">
    <property type="entry name" value="TRANSMEMBRANE PROTEIN"/>
    <property type="match status" value="1"/>
</dbReference>
<feature type="transmembrane region" description="Helical" evidence="9">
    <location>
        <begin position="12"/>
        <end position="36"/>
    </location>
</feature>
<dbReference type="Pfam" id="PF01594">
    <property type="entry name" value="AI-2E_transport"/>
    <property type="match status" value="2"/>
</dbReference>
<comment type="caution">
    <text evidence="10">The sequence shown here is derived from an EMBL/GenBank/DDBJ whole genome shotgun (WGS) entry which is preliminary data.</text>
</comment>
<evidence type="ECO:0000256" key="8">
    <source>
        <dbReference type="SAM" id="MobiDB-lite"/>
    </source>
</evidence>
<proteinExistence type="inferred from homology"/>
<gene>
    <name evidence="10" type="ORF">LJ656_21575</name>
</gene>
<feature type="compositionally biased region" description="Low complexity" evidence="8">
    <location>
        <begin position="153"/>
        <end position="169"/>
    </location>
</feature>
<feature type="transmembrane region" description="Helical" evidence="9">
    <location>
        <begin position="42"/>
        <end position="65"/>
    </location>
</feature>
<sequence>MKDHPETRGTRPAARIQAASAPFGIDGLVALAVGALTVTCLYFASAVLIPITLAILLSFLVAPLVDKLARLKLGHVASVFAAVLISVSVIALLGALIATQLSELAAGMPRYQRTIEHKIETVQSQTIGKLNRFASAAGQALQRATVEPPQPDATANATRGPPGTPAAAASSHAAAAVPVEVREPVPTPFELARRVLSPAISPLETAFIVFVVTIVILLQRDDLRDRAIRLFGSRDLHRTTTVMDETARRLSRYFVSQLGVNAGVGVVIGAGLFLIGVPSPILWGILAALLRLVPYVGIWIAALLPAALAAAVSPGWAMAIWTLALFVVVEGLVGQVLEPLLYGRSTGLSPFSVVVAAIFWSWIWGPIGLILSTPLTLCLLVLGRNVRRLEFFDVLLGDQPALTPVENFYQRALAGDPDEALGQAELLLRERSLSAYYDEVAIKGLQLATIDVLRGSVTRAQLARIEATTNDLVDALDSYDDREPAPLASHDNGLAARPVAPADSPEAIPRSARAMSTASTASAPLSEAFSPAHSAEQPSAWEPARRAGGAADTSNPIDAAAAADAATGSSINASGAATAAGAPLASHAARSRVLCLPGRGPLDALALSILLQLLGKHGFSARAVPHEAVSRASIDSLDAADIGIVCILYLEIDGLPSHLRYLVRRIRARLPNVPVVVGLWTPEDSRQWSADMQGEIRGDMQGDMQREVQAQCYATSLREMLAACRRIDAERTALAEPQFEDG</sequence>
<comment type="similarity">
    <text evidence="2">Belongs to the autoinducer-2 exporter (AI-2E) (TC 2.A.86) family.</text>
</comment>
<keyword evidence="11" id="KW-1185">Reference proteome</keyword>
<feature type="region of interest" description="Disordered" evidence="8">
    <location>
        <begin position="144"/>
        <end position="169"/>
    </location>
</feature>
<keyword evidence="3" id="KW-0813">Transport</keyword>
<organism evidence="10 11">
    <name type="scientific">Paraburkholderia sejongensis</name>
    <dbReference type="NCBI Taxonomy" id="2886946"/>
    <lineage>
        <taxon>Bacteria</taxon>
        <taxon>Pseudomonadati</taxon>
        <taxon>Pseudomonadota</taxon>
        <taxon>Betaproteobacteria</taxon>
        <taxon>Burkholderiales</taxon>
        <taxon>Burkholderiaceae</taxon>
        <taxon>Paraburkholderia</taxon>
    </lineage>
</organism>
<evidence type="ECO:0000256" key="5">
    <source>
        <dbReference type="ARBA" id="ARBA00022692"/>
    </source>
</evidence>
<accession>A0ABS8JZ44</accession>
<dbReference type="RefSeq" id="WP_230511400.1">
    <property type="nucleotide sequence ID" value="NZ_JAJITD010000011.1"/>
</dbReference>
<feature type="transmembrane region" description="Helical" evidence="9">
    <location>
        <begin position="357"/>
        <end position="382"/>
    </location>
</feature>
<keyword evidence="4" id="KW-1003">Cell membrane</keyword>
<evidence type="ECO:0000256" key="3">
    <source>
        <dbReference type="ARBA" id="ARBA00022448"/>
    </source>
</evidence>
<feature type="transmembrane region" description="Helical" evidence="9">
    <location>
        <begin position="253"/>
        <end position="275"/>
    </location>
</feature>
<dbReference type="InterPro" id="IPR002549">
    <property type="entry name" value="AI-2E-like"/>
</dbReference>
<feature type="transmembrane region" description="Helical" evidence="9">
    <location>
        <begin position="199"/>
        <end position="218"/>
    </location>
</feature>
<evidence type="ECO:0000256" key="4">
    <source>
        <dbReference type="ARBA" id="ARBA00022475"/>
    </source>
</evidence>
<feature type="transmembrane region" description="Helical" evidence="9">
    <location>
        <begin position="77"/>
        <end position="98"/>
    </location>
</feature>
<evidence type="ECO:0000313" key="11">
    <source>
        <dbReference type="Proteomes" id="UP001431019"/>
    </source>
</evidence>
<comment type="subcellular location">
    <subcellularLocation>
        <location evidence="1">Cell membrane</location>
        <topology evidence="1">Multi-pass membrane protein</topology>
    </subcellularLocation>
</comment>
<reference evidence="10 11" key="1">
    <citation type="submission" date="2021-11" db="EMBL/GenBank/DDBJ databases">
        <authorList>
            <person name="Oh E.-T."/>
            <person name="Kim S.-B."/>
        </authorList>
    </citation>
    <scope>NUCLEOTIDE SEQUENCE [LARGE SCALE GENOMIC DNA]</scope>
    <source>
        <strain evidence="10 11">MMS20-SJTR3</strain>
    </source>
</reference>
<dbReference type="EMBL" id="JAJITD010000011">
    <property type="protein sequence ID" value="MCC8395182.1"/>
    <property type="molecule type" value="Genomic_DNA"/>
</dbReference>
<keyword evidence="7 9" id="KW-0472">Membrane</keyword>
<feature type="compositionally biased region" description="Low complexity" evidence="8">
    <location>
        <begin position="509"/>
        <end position="526"/>
    </location>
</feature>
<evidence type="ECO:0000256" key="2">
    <source>
        <dbReference type="ARBA" id="ARBA00009773"/>
    </source>
</evidence>
<keyword evidence="5 9" id="KW-0812">Transmembrane</keyword>
<protein>
    <submittedName>
        <fullName evidence="10">AI-2E family transporter</fullName>
    </submittedName>
</protein>
<feature type="transmembrane region" description="Helical" evidence="9">
    <location>
        <begin position="316"/>
        <end position="337"/>
    </location>
</feature>
<evidence type="ECO:0000256" key="6">
    <source>
        <dbReference type="ARBA" id="ARBA00022989"/>
    </source>
</evidence>
<keyword evidence="6 9" id="KW-1133">Transmembrane helix</keyword>
<feature type="transmembrane region" description="Helical" evidence="9">
    <location>
        <begin position="281"/>
        <end position="304"/>
    </location>
</feature>
<dbReference type="PANTHER" id="PTHR21716:SF53">
    <property type="entry name" value="PERMEASE PERM-RELATED"/>
    <property type="match status" value="1"/>
</dbReference>
<feature type="region of interest" description="Disordered" evidence="8">
    <location>
        <begin position="483"/>
        <end position="554"/>
    </location>
</feature>
<evidence type="ECO:0000256" key="1">
    <source>
        <dbReference type="ARBA" id="ARBA00004651"/>
    </source>
</evidence>
<name>A0ABS8JZ44_9BURK</name>
<evidence type="ECO:0000256" key="9">
    <source>
        <dbReference type="SAM" id="Phobius"/>
    </source>
</evidence>